<dbReference type="PANTHER" id="PTHR28158:SF1">
    <property type="entry name" value="SMALL RIBOSOMAL SUBUNIT PROTEIN MS45"/>
    <property type="match status" value="1"/>
</dbReference>
<dbReference type="EMBL" id="KV407458">
    <property type="protein sequence ID" value="KZF22974.1"/>
    <property type="molecule type" value="Genomic_DNA"/>
</dbReference>
<feature type="region of interest" description="Disordered" evidence="1">
    <location>
        <begin position="328"/>
        <end position="364"/>
    </location>
</feature>
<dbReference type="OMA" id="KGTGWRY"/>
<name>A0A165H4J3_XYLHT</name>
<dbReference type="PANTHER" id="PTHR28158">
    <property type="entry name" value="37S RIBOSOMAL PROTEIN S35, MITOCHONDRIAL"/>
    <property type="match status" value="1"/>
</dbReference>
<dbReference type="Pfam" id="PF12298">
    <property type="entry name" value="Bot1p"/>
    <property type="match status" value="1"/>
</dbReference>
<accession>A0A165H4J3</accession>
<dbReference type="FunCoup" id="A0A165H4J3">
    <property type="interactions" value="111"/>
</dbReference>
<evidence type="ECO:0000256" key="1">
    <source>
        <dbReference type="SAM" id="MobiDB-lite"/>
    </source>
</evidence>
<gene>
    <name evidence="2" type="ORF">L228DRAFT_247404</name>
</gene>
<feature type="region of interest" description="Disordered" evidence="1">
    <location>
        <begin position="89"/>
        <end position="108"/>
    </location>
</feature>
<organism evidence="2 3">
    <name type="scientific">Xylona heveae (strain CBS 132557 / TC161)</name>
    <dbReference type="NCBI Taxonomy" id="1328760"/>
    <lineage>
        <taxon>Eukaryota</taxon>
        <taxon>Fungi</taxon>
        <taxon>Dikarya</taxon>
        <taxon>Ascomycota</taxon>
        <taxon>Pezizomycotina</taxon>
        <taxon>Xylonomycetes</taxon>
        <taxon>Xylonales</taxon>
        <taxon>Xylonaceae</taxon>
        <taxon>Xylona</taxon>
    </lineage>
</organism>
<reference evidence="2 3" key="1">
    <citation type="journal article" date="2016" name="Fungal Biol.">
        <title>The genome of Xylona heveae provides a window into fungal endophytism.</title>
        <authorList>
            <person name="Gazis R."/>
            <person name="Kuo A."/>
            <person name="Riley R."/>
            <person name="LaButti K."/>
            <person name="Lipzen A."/>
            <person name="Lin J."/>
            <person name="Amirebrahimi M."/>
            <person name="Hesse C.N."/>
            <person name="Spatafora J.W."/>
            <person name="Henrissat B."/>
            <person name="Hainaut M."/>
            <person name="Grigoriev I.V."/>
            <person name="Hibbett D.S."/>
        </authorList>
    </citation>
    <scope>NUCLEOTIDE SEQUENCE [LARGE SCALE GENOMIC DNA]</scope>
    <source>
        <strain evidence="2 3">TC161</strain>
    </source>
</reference>
<evidence type="ECO:0008006" key="4">
    <source>
        <dbReference type="Google" id="ProtNLM"/>
    </source>
</evidence>
<dbReference type="Proteomes" id="UP000076632">
    <property type="component" value="Unassembled WGS sequence"/>
</dbReference>
<dbReference type="STRING" id="1328760.A0A165H4J3"/>
<dbReference type="InterPro" id="IPR021036">
    <property type="entry name" value="Ribosomal_mS45"/>
</dbReference>
<evidence type="ECO:0000313" key="3">
    <source>
        <dbReference type="Proteomes" id="UP000076632"/>
    </source>
</evidence>
<dbReference type="InParanoid" id="A0A165H4J3"/>
<dbReference type="RefSeq" id="XP_018188529.1">
    <property type="nucleotide sequence ID" value="XM_018332636.1"/>
</dbReference>
<protein>
    <recommendedName>
        <fullName evidence="4">Eukaryotic mitochondrial regulator protein-domain-containing protein</fullName>
    </recommendedName>
</protein>
<keyword evidence="3" id="KW-1185">Reference proteome</keyword>
<dbReference type="GO" id="GO:0005763">
    <property type="term" value="C:mitochondrial small ribosomal subunit"/>
    <property type="evidence" value="ECO:0007669"/>
    <property type="project" value="TreeGrafter"/>
</dbReference>
<sequence>MPPRIRKASLSCPLSHLPLSTRPQPSSLIPKYLSQHGACSRDFSTSLQRSTGLRRDMFRWLNGPGAVFRDPAEGSTNYLSAYDREGNLNRRKRSARSDDAEAENSSVQEVPEEELIDLKPFPMNRNFISHNVLSEELREEIYSRVVTLGRSVRVVSAELGIDMNRVGAVVRLKTIEKEWQKEGKTLAKPYARAVMEMVPKTPYNPNNPIPHESINDLPVHSATMQQIFEPTSESRRFTREDAAKVFHPKLLPADKRIPHPELIELERERLESVPREERINRQRERLAKEAQLATWRKEKKEEYERKHTKVIAPKAGRWEFRFTDVSVDAAGKDGRGPDGVGWRYGMPHEDRKRGQVKIPTSVPA</sequence>
<dbReference type="OrthoDB" id="10052321at2759"/>
<dbReference type="GO" id="GO:0003735">
    <property type="term" value="F:structural constituent of ribosome"/>
    <property type="evidence" value="ECO:0007669"/>
    <property type="project" value="TreeGrafter"/>
</dbReference>
<dbReference type="AlphaFoldDB" id="A0A165H4J3"/>
<evidence type="ECO:0000313" key="2">
    <source>
        <dbReference type="EMBL" id="KZF22974.1"/>
    </source>
</evidence>
<proteinExistence type="predicted"/>
<dbReference type="GeneID" id="28897773"/>
<dbReference type="GO" id="GO:0032543">
    <property type="term" value="P:mitochondrial translation"/>
    <property type="evidence" value="ECO:0007669"/>
    <property type="project" value="TreeGrafter"/>
</dbReference>